<feature type="transmembrane region" description="Helical" evidence="6">
    <location>
        <begin position="219"/>
        <end position="242"/>
    </location>
</feature>
<accession>A0A9J6PCJ5</accession>
<name>A0A9J6PCJ5_9PROT</name>
<dbReference type="GO" id="GO:0015658">
    <property type="term" value="F:branched-chain amino acid transmembrane transporter activity"/>
    <property type="evidence" value="ECO:0007669"/>
    <property type="project" value="InterPro"/>
</dbReference>
<dbReference type="Pfam" id="PF02653">
    <property type="entry name" value="BPD_transp_2"/>
    <property type="match status" value="1"/>
</dbReference>
<comment type="subcellular location">
    <subcellularLocation>
        <location evidence="1">Cell membrane</location>
        <topology evidence="1">Multi-pass membrane protein</topology>
    </subcellularLocation>
</comment>
<dbReference type="InterPro" id="IPR043428">
    <property type="entry name" value="LivM-like"/>
</dbReference>
<dbReference type="AlphaFoldDB" id="A0A9J6PCJ5"/>
<evidence type="ECO:0000256" key="2">
    <source>
        <dbReference type="ARBA" id="ARBA00022475"/>
    </source>
</evidence>
<sequence>MLNGKAGLALCILAGLGAIAFTLFADSPYYVQVVVWIFTNALLAASLRFVLLIGELNIATAAFFGIGAYTVGIATTIYDWPFLVAIVAAPLVAAAVSALFGWITLKTKGPYFLLISFAFTEVVRLVYSKSNAIGGNSGLIGIFPPMALDPWFPALVVTIMGGTLLALFWIEKTNLGRLFKAIQNNEDIVRSVGLNVTWLKVLCVIIASAAVGLGGGLHAYANSVITPGDFTFFVAVLALAYVKIGGEGHALGPIVGAVLLTVAGQWVAGLGMQENIFYGAIIIGAILLMPQGLVGIAARVAGVAVRKGGEGTR</sequence>
<dbReference type="InterPro" id="IPR001851">
    <property type="entry name" value="ABC_transp_permease"/>
</dbReference>
<evidence type="ECO:0000256" key="6">
    <source>
        <dbReference type="SAM" id="Phobius"/>
    </source>
</evidence>
<dbReference type="GO" id="GO:0005886">
    <property type="term" value="C:plasma membrane"/>
    <property type="evidence" value="ECO:0007669"/>
    <property type="project" value="UniProtKB-SubCell"/>
</dbReference>
<protein>
    <submittedName>
        <fullName evidence="7">Branched-chain amino acid ABC transporter permease</fullName>
    </submittedName>
</protein>
<evidence type="ECO:0000313" key="7">
    <source>
        <dbReference type="EMBL" id="MCP1335520.1"/>
    </source>
</evidence>
<dbReference type="PANTHER" id="PTHR30482:SF20">
    <property type="entry name" value="HIGH-AFFINITY BRANCHED-CHAIN AMINO ACID TRANSPORT SYSTEM PERMEASE PROTEIN LIVM"/>
    <property type="match status" value="1"/>
</dbReference>
<keyword evidence="5 6" id="KW-0472">Membrane</keyword>
<feature type="transmembrane region" description="Helical" evidence="6">
    <location>
        <begin position="276"/>
        <end position="298"/>
    </location>
</feature>
<evidence type="ECO:0000256" key="3">
    <source>
        <dbReference type="ARBA" id="ARBA00022692"/>
    </source>
</evidence>
<comment type="caution">
    <text evidence="7">The sequence shown here is derived from an EMBL/GenBank/DDBJ whole genome shotgun (WGS) entry which is preliminary data.</text>
</comment>
<gene>
    <name evidence="7" type="ORF">NJQ99_03770</name>
</gene>
<evidence type="ECO:0000256" key="1">
    <source>
        <dbReference type="ARBA" id="ARBA00004651"/>
    </source>
</evidence>
<feature type="transmembrane region" description="Helical" evidence="6">
    <location>
        <begin position="110"/>
        <end position="127"/>
    </location>
</feature>
<feature type="transmembrane region" description="Helical" evidence="6">
    <location>
        <begin position="249"/>
        <end position="270"/>
    </location>
</feature>
<dbReference type="RefSeq" id="WP_269331463.1">
    <property type="nucleotide sequence ID" value="NZ_JAMZFT010000001.1"/>
</dbReference>
<feature type="transmembrane region" description="Helical" evidence="6">
    <location>
        <begin position="151"/>
        <end position="170"/>
    </location>
</feature>
<feature type="transmembrane region" description="Helical" evidence="6">
    <location>
        <begin position="83"/>
        <end position="103"/>
    </location>
</feature>
<feature type="transmembrane region" description="Helical" evidence="6">
    <location>
        <begin position="58"/>
        <end position="77"/>
    </location>
</feature>
<evidence type="ECO:0000256" key="4">
    <source>
        <dbReference type="ARBA" id="ARBA00022989"/>
    </source>
</evidence>
<dbReference type="EMBL" id="JAMZFT010000001">
    <property type="protein sequence ID" value="MCP1335520.1"/>
    <property type="molecule type" value="Genomic_DNA"/>
</dbReference>
<organism evidence="7 8">
    <name type="scientific">Futiania mangrovi</name>
    <dbReference type="NCBI Taxonomy" id="2959716"/>
    <lineage>
        <taxon>Bacteria</taxon>
        <taxon>Pseudomonadati</taxon>
        <taxon>Pseudomonadota</taxon>
        <taxon>Alphaproteobacteria</taxon>
        <taxon>Futianiales</taxon>
        <taxon>Futianiaceae</taxon>
        <taxon>Futiania</taxon>
    </lineage>
</organism>
<feature type="transmembrane region" description="Helical" evidence="6">
    <location>
        <begin position="30"/>
        <end position="51"/>
    </location>
</feature>
<dbReference type="CDD" id="cd06581">
    <property type="entry name" value="TM_PBP1_LivM_like"/>
    <property type="match status" value="1"/>
</dbReference>
<keyword evidence="2" id="KW-1003">Cell membrane</keyword>
<reference evidence="7" key="1">
    <citation type="submission" date="2022-06" db="EMBL/GenBank/DDBJ databases">
        <title>Isolation and Genomics of Futiania mangrovii gen. nov., sp. nov., a Rare and Metabolically-versatile member in the Class Alphaproteobacteria.</title>
        <authorList>
            <person name="Liu L."/>
            <person name="Huang W.-C."/>
            <person name="Pan J."/>
            <person name="Li J."/>
            <person name="Huang Y."/>
            <person name="Du H."/>
            <person name="Liu Y."/>
            <person name="Li M."/>
        </authorList>
    </citation>
    <scope>NUCLEOTIDE SEQUENCE</scope>
    <source>
        <strain evidence="7">FT118</strain>
    </source>
</reference>
<keyword evidence="4 6" id="KW-1133">Transmembrane helix</keyword>
<feature type="transmembrane region" description="Helical" evidence="6">
    <location>
        <begin position="191"/>
        <end position="213"/>
    </location>
</feature>
<evidence type="ECO:0000313" key="8">
    <source>
        <dbReference type="Proteomes" id="UP001055804"/>
    </source>
</evidence>
<keyword evidence="3 6" id="KW-0812">Transmembrane</keyword>
<proteinExistence type="predicted"/>
<dbReference type="Proteomes" id="UP001055804">
    <property type="component" value="Unassembled WGS sequence"/>
</dbReference>
<keyword evidence="8" id="KW-1185">Reference proteome</keyword>
<evidence type="ECO:0000256" key="5">
    <source>
        <dbReference type="ARBA" id="ARBA00023136"/>
    </source>
</evidence>
<dbReference type="PANTHER" id="PTHR30482">
    <property type="entry name" value="HIGH-AFFINITY BRANCHED-CHAIN AMINO ACID TRANSPORT SYSTEM PERMEASE"/>
    <property type="match status" value="1"/>
</dbReference>